<proteinExistence type="predicted"/>
<organism evidence="2 3">
    <name type="scientific">Choanephora cucurbitarum</name>
    <dbReference type="NCBI Taxonomy" id="101091"/>
    <lineage>
        <taxon>Eukaryota</taxon>
        <taxon>Fungi</taxon>
        <taxon>Fungi incertae sedis</taxon>
        <taxon>Mucoromycota</taxon>
        <taxon>Mucoromycotina</taxon>
        <taxon>Mucoromycetes</taxon>
        <taxon>Mucorales</taxon>
        <taxon>Mucorineae</taxon>
        <taxon>Choanephoraceae</taxon>
        <taxon>Choanephoroideae</taxon>
        <taxon>Choanephora</taxon>
    </lineage>
</organism>
<keyword evidence="1" id="KW-0175">Coiled coil</keyword>
<evidence type="ECO:0000256" key="1">
    <source>
        <dbReference type="SAM" id="Coils"/>
    </source>
</evidence>
<dbReference type="EMBL" id="LUGH01002085">
    <property type="protein sequence ID" value="OBZ80474.1"/>
    <property type="molecule type" value="Genomic_DNA"/>
</dbReference>
<dbReference type="InParanoid" id="A0A1C7MZB8"/>
<evidence type="ECO:0000313" key="3">
    <source>
        <dbReference type="Proteomes" id="UP000093000"/>
    </source>
</evidence>
<sequence>MIPTFYNTFKNYFQSCEERDDAPSFEGFIRRHFVFIKSSKIHEGSSEFDDWFILFKKSAKHYGIQVTKGKSAKAWGELIQVAPPRSSKRSYLVANIKERLEELKPNLANEEDGAEEDKTAMKKFNRQRRQAIEELMDSNSRDLSADLNKL</sequence>
<name>A0A1C7MZB8_9FUNG</name>
<feature type="coiled-coil region" evidence="1">
    <location>
        <begin position="97"/>
        <end position="141"/>
    </location>
</feature>
<gene>
    <name evidence="2" type="ORF">A0J61_11477</name>
</gene>
<accession>A0A1C7MZB8</accession>
<protein>
    <submittedName>
        <fullName evidence="2">Uncharacterized protein</fullName>
    </submittedName>
</protein>
<feature type="non-terminal residue" evidence="2">
    <location>
        <position position="150"/>
    </location>
</feature>
<dbReference type="Proteomes" id="UP000093000">
    <property type="component" value="Unassembled WGS sequence"/>
</dbReference>
<reference evidence="2 3" key="1">
    <citation type="submission" date="2016-03" db="EMBL/GenBank/DDBJ databases">
        <title>Choanephora cucurbitarum.</title>
        <authorList>
            <person name="Min B."/>
            <person name="Park H."/>
            <person name="Park J.-H."/>
            <person name="Shin H.-D."/>
            <person name="Choi I.-G."/>
        </authorList>
    </citation>
    <scope>NUCLEOTIDE SEQUENCE [LARGE SCALE GENOMIC DNA]</scope>
    <source>
        <strain evidence="2 3">KUS-F28377</strain>
    </source>
</reference>
<keyword evidence="3" id="KW-1185">Reference proteome</keyword>
<dbReference type="AlphaFoldDB" id="A0A1C7MZB8"/>
<comment type="caution">
    <text evidence="2">The sequence shown here is derived from an EMBL/GenBank/DDBJ whole genome shotgun (WGS) entry which is preliminary data.</text>
</comment>
<evidence type="ECO:0000313" key="2">
    <source>
        <dbReference type="EMBL" id="OBZ80474.1"/>
    </source>
</evidence>